<feature type="coiled-coil region" evidence="8">
    <location>
        <begin position="418"/>
        <end position="576"/>
    </location>
</feature>
<dbReference type="PRINTS" id="PR00380">
    <property type="entry name" value="KINESINHEAVY"/>
</dbReference>
<dbReference type="InterPro" id="IPR027640">
    <property type="entry name" value="Kinesin-like_fam"/>
</dbReference>
<name>A0A0L0DBY0_THETB</name>
<dbReference type="STRING" id="461836.A0A0L0DBY0"/>
<dbReference type="GeneID" id="25565384"/>
<dbReference type="CDD" id="cd01366">
    <property type="entry name" value="KISc_C_terminal"/>
    <property type="match status" value="1"/>
</dbReference>
<evidence type="ECO:0000313" key="11">
    <source>
        <dbReference type="EMBL" id="KNC49859.1"/>
    </source>
</evidence>
<dbReference type="PROSITE" id="PS50067">
    <property type="entry name" value="KINESIN_MOTOR_2"/>
    <property type="match status" value="1"/>
</dbReference>
<keyword evidence="3 6" id="KW-0547">Nucleotide-binding</keyword>
<gene>
    <name evidence="11" type="ORF">AMSG_06148</name>
</gene>
<evidence type="ECO:0000256" key="4">
    <source>
        <dbReference type="ARBA" id="ARBA00022840"/>
    </source>
</evidence>
<sequence length="945" mass="98748">MIDAKTDTGLRSSRARPAPAPAKAELLASSVMSDDENEAGGQVAGRAPVGRERQVLGARNGRKESNREQKVTKAPGAAARSSADLRGRVEDMEELVLSLKSQIIRSSGEMEAVDEQIGTMAKAKSELRRSLVATATASPRNSPYPAGKCPTCAASKAAANVAREEAAAALDAAEMAKAELAEVKADSAVPCDACIRLEDELADAVAKAASAAAAAAAQNLEIAELREKAAAECEGCIAVTARLSDATQVARLAEEKRDGAVKAAAAATTERDAALAARDELASKLATFEAAQTDASAAVTELTTRVELAEAERDAAVSAVAELTDAVAEATARADAAAADAEAAAAARDEASAAHDGLVAELEITSCGRDEAIAARDELAAELALAVSARDEASEACTSIQTELTQVMAARDAAAASAAELSATLETTSAELDDARSQLEELQTEAETAAAEAKAAAAAEVESLKAEHATAIGEMQTMFAQLEDNCSQLAATCESLTSQLDTAESANLEFETRVAELEAATEAARSETTAALKVGEELRTALAASNEALEAERVSRESADARAAELEAELEAVKAARHADEMHRRALHEMVQKLRGNIRVFCRVRPLLGSEGTNSGSVPYAFPGENPDFTSSVLVTAPGKGSSTREREYDFPFDAVFGPTATQADVYGQLAPCVQSALDGYNVTVFAYGQTGSGKTYTMEGYPECGVEAIGMIPRAVANIFERAAAQAELGWSYTFEASYLEIYNETVRDLLAPDADAAAVELEVRMDRESGETYAAGLTWRPVAQAADVDAVLALARTNRSVGATNMNARSSRSHSVFTLKISGAHAENETAWSGKLNLVDLAGSERLAKSQSSGERLKETQAINKSLSALSNCIAAIGKKASHIPYRNSKLTYLLKPALGGDSKVLMFANVSPAPSNMQESLCTLRFATNVNNTVVGVAHRNA</sequence>
<keyword evidence="5 6" id="KW-0505">Motor protein</keyword>
<dbReference type="GO" id="GO:0003777">
    <property type="term" value="F:microtubule motor activity"/>
    <property type="evidence" value="ECO:0007669"/>
    <property type="project" value="InterPro"/>
</dbReference>
<keyword evidence="2 7" id="KW-0493">Microtubule</keyword>
<accession>A0A0L0DBY0</accession>
<reference evidence="11 12" key="1">
    <citation type="submission" date="2010-05" db="EMBL/GenBank/DDBJ databases">
        <title>The Genome Sequence of Thecamonas trahens ATCC 50062.</title>
        <authorList>
            <consortium name="The Broad Institute Genome Sequencing Platform"/>
            <person name="Russ C."/>
            <person name="Cuomo C."/>
            <person name="Shea T."/>
            <person name="Young S.K."/>
            <person name="Zeng Q."/>
            <person name="Koehrsen M."/>
            <person name="Haas B."/>
            <person name="Borodovsky M."/>
            <person name="Guigo R."/>
            <person name="Alvarado L."/>
            <person name="Berlin A."/>
            <person name="Bochicchio J."/>
            <person name="Borenstein D."/>
            <person name="Chapman S."/>
            <person name="Chen Z."/>
            <person name="Freedman E."/>
            <person name="Gellesch M."/>
            <person name="Goldberg J."/>
            <person name="Griggs A."/>
            <person name="Gujja S."/>
            <person name="Heilman E."/>
            <person name="Heiman D."/>
            <person name="Hepburn T."/>
            <person name="Howarth C."/>
            <person name="Jen D."/>
            <person name="Larson L."/>
            <person name="Mehta T."/>
            <person name="Park D."/>
            <person name="Pearson M."/>
            <person name="Roberts A."/>
            <person name="Saif S."/>
            <person name="Shenoy N."/>
            <person name="Sisk P."/>
            <person name="Stolte C."/>
            <person name="Sykes S."/>
            <person name="Thomson T."/>
            <person name="Walk T."/>
            <person name="White J."/>
            <person name="Yandava C."/>
            <person name="Burger G."/>
            <person name="Gray M.W."/>
            <person name="Holland P.W.H."/>
            <person name="King N."/>
            <person name="Lang F.B.F."/>
            <person name="Roger A.J."/>
            <person name="Ruiz-Trillo I."/>
            <person name="Lander E."/>
            <person name="Nusbaum C."/>
        </authorList>
    </citation>
    <scope>NUCLEOTIDE SEQUENCE [LARGE SCALE GENOMIC DNA]</scope>
    <source>
        <strain evidence="11 12">ATCC 50062</strain>
    </source>
</reference>
<dbReference type="InterPro" id="IPR027417">
    <property type="entry name" value="P-loop_NTPase"/>
</dbReference>
<evidence type="ECO:0000256" key="7">
    <source>
        <dbReference type="RuleBase" id="RU000394"/>
    </source>
</evidence>
<dbReference type="InterPro" id="IPR036961">
    <property type="entry name" value="Kinesin_motor_dom_sf"/>
</dbReference>
<feature type="coiled-coil region" evidence="8">
    <location>
        <begin position="306"/>
        <end position="340"/>
    </location>
</feature>
<dbReference type="GO" id="GO:0007018">
    <property type="term" value="P:microtubule-based movement"/>
    <property type="evidence" value="ECO:0007669"/>
    <property type="project" value="InterPro"/>
</dbReference>
<dbReference type="Gene3D" id="3.40.850.10">
    <property type="entry name" value="Kinesin motor domain"/>
    <property type="match status" value="1"/>
</dbReference>
<evidence type="ECO:0000256" key="5">
    <source>
        <dbReference type="ARBA" id="ARBA00023175"/>
    </source>
</evidence>
<comment type="similarity">
    <text evidence="1">Belongs to the TRAFAC class myosin-kinesin ATPase superfamily. Kinesin family. KIN-14 subfamily.</text>
</comment>
<dbReference type="RefSeq" id="XP_013757343.1">
    <property type="nucleotide sequence ID" value="XM_013901889.1"/>
</dbReference>
<evidence type="ECO:0000256" key="1">
    <source>
        <dbReference type="ARBA" id="ARBA00010899"/>
    </source>
</evidence>
<dbReference type="PANTHER" id="PTHR47972">
    <property type="entry name" value="KINESIN-LIKE PROTEIN KLP-3"/>
    <property type="match status" value="1"/>
</dbReference>
<feature type="region of interest" description="Disordered" evidence="9">
    <location>
        <begin position="1"/>
        <end position="86"/>
    </location>
</feature>
<evidence type="ECO:0000256" key="3">
    <source>
        <dbReference type="ARBA" id="ARBA00022741"/>
    </source>
</evidence>
<dbReference type="Pfam" id="PF00225">
    <property type="entry name" value="Kinesin"/>
    <property type="match status" value="1"/>
</dbReference>
<proteinExistence type="inferred from homology"/>
<dbReference type="InterPro" id="IPR019821">
    <property type="entry name" value="Kinesin_motor_CS"/>
</dbReference>
<dbReference type="SUPFAM" id="SSF52540">
    <property type="entry name" value="P-loop containing nucleoside triphosphate hydrolases"/>
    <property type="match status" value="1"/>
</dbReference>
<evidence type="ECO:0000259" key="10">
    <source>
        <dbReference type="PROSITE" id="PS50067"/>
    </source>
</evidence>
<dbReference type="EMBL" id="GL349458">
    <property type="protein sequence ID" value="KNC49859.1"/>
    <property type="molecule type" value="Genomic_DNA"/>
</dbReference>
<dbReference type="GO" id="GO:0005874">
    <property type="term" value="C:microtubule"/>
    <property type="evidence" value="ECO:0007669"/>
    <property type="project" value="UniProtKB-KW"/>
</dbReference>
<feature type="domain" description="Kinesin motor" evidence="10">
    <location>
        <begin position="597"/>
        <end position="936"/>
    </location>
</feature>
<keyword evidence="12" id="KW-1185">Reference proteome</keyword>
<dbReference type="InterPro" id="IPR001752">
    <property type="entry name" value="Kinesin_motor_dom"/>
</dbReference>
<protein>
    <recommendedName>
        <fullName evidence="7">Kinesin-like protein</fullName>
    </recommendedName>
</protein>
<keyword evidence="4 6" id="KW-0067">ATP-binding</keyword>
<feature type="coiled-coil region" evidence="8">
    <location>
        <begin position="159"/>
        <end position="228"/>
    </location>
</feature>
<dbReference type="SMART" id="SM00129">
    <property type="entry name" value="KISc"/>
    <property type="match status" value="1"/>
</dbReference>
<evidence type="ECO:0000256" key="6">
    <source>
        <dbReference type="PROSITE-ProRule" id="PRU00283"/>
    </source>
</evidence>
<dbReference type="Proteomes" id="UP000054408">
    <property type="component" value="Unassembled WGS sequence"/>
</dbReference>
<feature type="binding site" evidence="6">
    <location>
        <begin position="689"/>
        <end position="696"/>
    </location>
    <ligand>
        <name>ATP</name>
        <dbReference type="ChEBI" id="CHEBI:30616"/>
    </ligand>
</feature>
<feature type="compositionally biased region" description="Basic and acidic residues" evidence="9">
    <location>
        <begin position="61"/>
        <end position="71"/>
    </location>
</feature>
<dbReference type="eggNOG" id="KOG0239">
    <property type="taxonomic scope" value="Eukaryota"/>
</dbReference>
<dbReference type="GO" id="GO:0005524">
    <property type="term" value="F:ATP binding"/>
    <property type="evidence" value="ECO:0007669"/>
    <property type="project" value="UniProtKB-UniRule"/>
</dbReference>
<keyword evidence="8" id="KW-0175">Coiled coil</keyword>
<dbReference type="OMA" id="REREYDF"/>
<dbReference type="OrthoDB" id="3176171at2759"/>
<dbReference type="PANTHER" id="PTHR47972:SF45">
    <property type="entry name" value="PROTEIN CLARET SEGREGATIONAL"/>
    <property type="match status" value="1"/>
</dbReference>
<evidence type="ECO:0000313" key="12">
    <source>
        <dbReference type="Proteomes" id="UP000054408"/>
    </source>
</evidence>
<dbReference type="GO" id="GO:0008017">
    <property type="term" value="F:microtubule binding"/>
    <property type="evidence" value="ECO:0007669"/>
    <property type="project" value="InterPro"/>
</dbReference>
<evidence type="ECO:0000256" key="2">
    <source>
        <dbReference type="ARBA" id="ARBA00022701"/>
    </source>
</evidence>
<feature type="compositionally biased region" description="Low complexity" evidence="9">
    <location>
        <begin position="10"/>
        <end position="29"/>
    </location>
</feature>
<dbReference type="PROSITE" id="PS00411">
    <property type="entry name" value="KINESIN_MOTOR_1"/>
    <property type="match status" value="1"/>
</dbReference>
<evidence type="ECO:0000256" key="8">
    <source>
        <dbReference type="SAM" id="Coils"/>
    </source>
</evidence>
<organism evidence="11 12">
    <name type="scientific">Thecamonas trahens ATCC 50062</name>
    <dbReference type="NCBI Taxonomy" id="461836"/>
    <lineage>
        <taxon>Eukaryota</taxon>
        <taxon>Apusozoa</taxon>
        <taxon>Apusomonadida</taxon>
        <taxon>Apusomonadidae</taxon>
        <taxon>Thecamonas</taxon>
    </lineage>
</organism>
<evidence type="ECO:0000256" key="9">
    <source>
        <dbReference type="SAM" id="MobiDB-lite"/>
    </source>
</evidence>
<dbReference type="AlphaFoldDB" id="A0A0L0DBY0"/>